<accession>A0A848L3S3</accession>
<keyword evidence="4" id="KW-1185">Reference proteome</keyword>
<name>A0A848L3S3_9ACTN</name>
<dbReference type="Proteomes" id="UP000550729">
    <property type="component" value="Unassembled WGS sequence"/>
</dbReference>
<reference evidence="3 4" key="1">
    <citation type="submission" date="2020-04" db="EMBL/GenBank/DDBJ databases">
        <title>Gordonia sp. nov. TBRC 11910.</title>
        <authorList>
            <person name="Suriyachadkun C."/>
        </authorList>
    </citation>
    <scope>NUCLEOTIDE SEQUENCE [LARGE SCALE GENOMIC DNA]</scope>
    <source>
        <strain evidence="3 4">TBRC 11910</strain>
    </source>
</reference>
<dbReference type="InterPro" id="IPR012340">
    <property type="entry name" value="NA-bd_OB-fold"/>
</dbReference>
<protein>
    <submittedName>
        <fullName evidence="3">DNA-binding protein</fullName>
    </submittedName>
</protein>
<evidence type="ECO:0000259" key="1">
    <source>
        <dbReference type="Pfam" id="PF01796"/>
    </source>
</evidence>
<evidence type="ECO:0000259" key="2">
    <source>
        <dbReference type="Pfam" id="PF12172"/>
    </source>
</evidence>
<dbReference type="InterPro" id="IPR002878">
    <property type="entry name" value="ChsH2_C"/>
</dbReference>
<evidence type="ECO:0000313" key="3">
    <source>
        <dbReference type="EMBL" id="NMO03705.1"/>
    </source>
</evidence>
<organism evidence="3 4">
    <name type="scientific">Gordonia asplenii</name>
    <dbReference type="NCBI Taxonomy" id="2725283"/>
    <lineage>
        <taxon>Bacteria</taxon>
        <taxon>Bacillati</taxon>
        <taxon>Actinomycetota</taxon>
        <taxon>Actinomycetes</taxon>
        <taxon>Mycobacteriales</taxon>
        <taxon>Gordoniaceae</taxon>
        <taxon>Gordonia</taxon>
    </lineage>
</organism>
<gene>
    <name evidence="3" type="ORF">HH308_21035</name>
</gene>
<dbReference type="InterPro" id="IPR022002">
    <property type="entry name" value="ChsH2_Znr"/>
</dbReference>
<dbReference type="Gene3D" id="6.10.30.10">
    <property type="match status" value="1"/>
</dbReference>
<dbReference type="Pfam" id="PF12172">
    <property type="entry name" value="zf-ChsH2"/>
    <property type="match status" value="1"/>
</dbReference>
<dbReference type="RefSeq" id="WP_170196212.1">
    <property type="nucleotide sequence ID" value="NZ_JABBNB010000026.1"/>
</dbReference>
<dbReference type="GO" id="GO:0003677">
    <property type="term" value="F:DNA binding"/>
    <property type="evidence" value="ECO:0007669"/>
    <property type="project" value="UniProtKB-KW"/>
</dbReference>
<dbReference type="EMBL" id="JABBNB010000026">
    <property type="protein sequence ID" value="NMO03705.1"/>
    <property type="molecule type" value="Genomic_DNA"/>
</dbReference>
<dbReference type="SUPFAM" id="SSF50249">
    <property type="entry name" value="Nucleic acid-binding proteins"/>
    <property type="match status" value="1"/>
</dbReference>
<sequence length="150" mass="17054">MTTAIEYPWGPAADGLDQPHWDGLRDGELRIQRCGECATWIWGPQWICAHCHTFSPGWESVEPTGVVYAWSRSHYPFIREYADRAPYVTVLVELPHAGGRRVLGMLLDGDGGIHIGDEVTGEFQLDEGAEWPLLRWRRTQSATESERPHR</sequence>
<dbReference type="InterPro" id="IPR052513">
    <property type="entry name" value="Thioester_dehydratase-like"/>
</dbReference>
<dbReference type="Pfam" id="PF01796">
    <property type="entry name" value="OB_ChsH2_C"/>
    <property type="match status" value="1"/>
</dbReference>
<comment type="caution">
    <text evidence="3">The sequence shown here is derived from an EMBL/GenBank/DDBJ whole genome shotgun (WGS) entry which is preliminary data.</text>
</comment>
<dbReference type="PANTHER" id="PTHR34075">
    <property type="entry name" value="BLR3430 PROTEIN"/>
    <property type="match status" value="1"/>
</dbReference>
<dbReference type="PANTHER" id="PTHR34075:SF5">
    <property type="entry name" value="BLR3430 PROTEIN"/>
    <property type="match status" value="1"/>
</dbReference>
<evidence type="ECO:0000313" key="4">
    <source>
        <dbReference type="Proteomes" id="UP000550729"/>
    </source>
</evidence>
<feature type="domain" description="ChsH2 rubredoxin-like zinc ribbon" evidence="2">
    <location>
        <begin position="21"/>
        <end position="54"/>
    </location>
</feature>
<proteinExistence type="predicted"/>
<dbReference type="AlphaFoldDB" id="A0A848L3S3"/>
<keyword evidence="3" id="KW-0238">DNA-binding</keyword>
<feature type="domain" description="ChsH2 C-terminal OB-fold" evidence="1">
    <location>
        <begin position="58"/>
        <end position="124"/>
    </location>
</feature>